<sequence>MSNSAIQNSGIEEIESKDRLSDLSDCLIIHILSFLNAKQAVQTCVLSSRWMNLWTGFPKLTLHSTGFQTCEIFTKFVSRVLCLRDPSIPLQALDFKHARATGRLEPRILKMIVNYANYSCQTLTHLKLAIYSRGGHQIPFPESLNLPALTSLQLENFKFCGGDNGRAEPFSTFNKPSSLLISNCTISGAITLCISSVTLVNFTLYNKLSNFYIIELCTPSLCTFAFTGTPYQTLSASNVSSVKHVEIYAEVIPYQKEPPLTLFNWLRTFPNIKSLTVSTTTLQVLYLIRDLFPRLLKLNLRSLGNLESLKVKMEPFSYGFRMTMCHVMLQKAKSKKEADSLQRAFIEGSEPSSPIPDEIMDFFLRNSPTAKVEFIDC</sequence>
<evidence type="ECO:0000313" key="3">
    <source>
        <dbReference type="Proteomes" id="UP000265520"/>
    </source>
</evidence>
<dbReference type="InterPro" id="IPR053781">
    <property type="entry name" value="F-box_AtFBL13-like"/>
</dbReference>
<dbReference type="Proteomes" id="UP000265520">
    <property type="component" value="Unassembled WGS sequence"/>
</dbReference>
<accession>A0A392MKP6</accession>
<dbReference type="InterPro" id="IPR053197">
    <property type="entry name" value="F-box_SCFL_complex_component"/>
</dbReference>
<dbReference type="AlphaFoldDB" id="A0A392MKP6"/>
<gene>
    <name evidence="2" type="ORF">A2U01_0008165</name>
</gene>
<evidence type="ECO:0000259" key="1">
    <source>
        <dbReference type="Pfam" id="PF00646"/>
    </source>
</evidence>
<dbReference type="InterPro" id="IPR036047">
    <property type="entry name" value="F-box-like_dom_sf"/>
</dbReference>
<dbReference type="SUPFAM" id="SSF52058">
    <property type="entry name" value="L domain-like"/>
    <property type="match status" value="1"/>
</dbReference>
<dbReference type="Pfam" id="PF00646">
    <property type="entry name" value="F-box"/>
    <property type="match status" value="1"/>
</dbReference>
<dbReference type="PANTHER" id="PTHR34223">
    <property type="entry name" value="OS11G0201299 PROTEIN"/>
    <property type="match status" value="1"/>
</dbReference>
<organism evidence="2 3">
    <name type="scientific">Trifolium medium</name>
    <dbReference type="NCBI Taxonomy" id="97028"/>
    <lineage>
        <taxon>Eukaryota</taxon>
        <taxon>Viridiplantae</taxon>
        <taxon>Streptophyta</taxon>
        <taxon>Embryophyta</taxon>
        <taxon>Tracheophyta</taxon>
        <taxon>Spermatophyta</taxon>
        <taxon>Magnoliopsida</taxon>
        <taxon>eudicotyledons</taxon>
        <taxon>Gunneridae</taxon>
        <taxon>Pentapetalae</taxon>
        <taxon>rosids</taxon>
        <taxon>fabids</taxon>
        <taxon>Fabales</taxon>
        <taxon>Fabaceae</taxon>
        <taxon>Papilionoideae</taxon>
        <taxon>50 kb inversion clade</taxon>
        <taxon>NPAAA clade</taxon>
        <taxon>Hologalegina</taxon>
        <taxon>IRL clade</taxon>
        <taxon>Trifolieae</taxon>
        <taxon>Trifolium</taxon>
    </lineage>
</organism>
<dbReference type="InterPro" id="IPR001810">
    <property type="entry name" value="F-box_dom"/>
</dbReference>
<reference evidence="2 3" key="1">
    <citation type="journal article" date="2018" name="Front. Plant Sci.">
        <title>Red Clover (Trifolium pratense) and Zigzag Clover (T. medium) - A Picture of Genomic Similarities and Differences.</title>
        <authorList>
            <person name="Dluhosova J."/>
            <person name="Istvanek J."/>
            <person name="Nedelnik J."/>
            <person name="Repkova J."/>
        </authorList>
    </citation>
    <scope>NUCLEOTIDE SEQUENCE [LARGE SCALE GENOMIC DNA]</scope>
    <source>
        <strain evidence="3">cv. 10/8</strain>
        <tissue evidence="2">Leaf</tissue>
    </source>
</reference>
<dbReference type="SUPFAM" id="SSF81383">
    <property type="entry name" value="F-box domain"/>
    <property type="match status" value="1"/>
</dbReference>
<dbReference type="InterPro" id="IPR032675">
    <property type="entry name" value="LRR_dom_sf"/>
</dbReference>
<proteinExistence type="predicted"/>
<dbReference type="PANTHER" id="PTHR34223:SF51">
    <property type="entry name" value="OS06G0556300 PROTEIN"/>
    <property type="match status" value="1"/>
</dbReference>
<protein>
    <submittedName>
        <fullName evidence="2">F-box family protein</fullName>
    </submittedName>
</protein>
<dbReference type="CDD" id="cd22160">
    <property type="entry name" value="F-box_AtFBL13-like"/>
    <property type="match status" value="1"/>
</dbReference>
<dbReference type="Gene3D" id="3.80.10.10">
    <property type="entry name" value="Ribonuclease Inhibitor"/>
    <property type="match status" value="1"/>
</dbReference>
<evidence type="ECO:0000313" key="2">
    <source>
        <dbReference type="EMBL" id="MCH87298.1"/>
    </source>
</evidence>
<comment type="caution">
    <text evidence="2">The sequence shown here is derived from an EMBL/GenBank/DDBJ whole genome shotgun (WGS) entry which is preliminary data.</text>
</comment>
<keyword evidence="3" id="KW-1185">Reference proteome</keyword>
<name>A0A392MKP6_9FABA</name>
<feature type="domain" description="F-box" evidence="1">
    <location>
        <begin position="20"/>
        <end position="58"/>
    </location>
</feature>
<dbReference type="EMBL" id="LXQA010011912">
    <property type="protein sequence ID" value="MCH87298.1"/>
    <property type="molecule type" value="Genomic_DNA"/>
</dbReference>